<dbReference type="AlphaFoldDB" id="A0AA86QQ70"/>
<proteinExistence type="predicted"/>
<protein>
    <submittedName>
        <fullName evidence="2">Putative</fullName>
    </submittedName>
</protein>
<dbReference type="EMBL" id="CAXDID020000977">
    <property type="protein sequence ID" value="CAL6116245.1"/>
    <property type="molecule type" value="Genomic_DNA"/>
</dbReference>
<feature type="domain" description="DNA2/NAM7 helicase helicase" evidence="1">
    <location>
        <begin position="21"/>
        <end position="119"/>
    </location>
</feature>
<dbReference type="Proteomes" id="UP001642409">
    <property type="component" value="Unassembled WGS sequence"/>
</dbReference>
<dbReference type="InterPro" id="IPR027417">
    <property type="entry name" value="P-loop_NTPase"/>
</dbReference>
<dbReference type="Pfam" id="PF13086">
    <property type="entry name" value="AAA_11"/>
    <property type="match status" value="1"/>
</dbReference>
<evidence type="ECO:0000313" key="4">
    <source>
        <dbReference type="Proteomes" id="UP001642409"/>
    </source>
</evidence>
<dbReference type="SUPFAM" id="SSF52540">
    <property type="entry name" value="P-loop containing nucleoside triphosphate hydrolases"/>
    <property type="match status" value="1"/>
</dbReference>
<comment type="caution">
    <text evidence="2">The sequence shown here is derived from an EMBL/GenBank/DDBJ whole genome shotgun (WGS) entry which is preliminary data.</text>
</comment>
<evidence type="ECO:0000313" key="3">
    <source>
        <dbReference type="EMBL" id="CAL6116245.1"/>
    </source>
</evidence>
<evidence type="ECO:0000259" key="1">
    <source>
        <dbReference type="Pfam" id="PF13086"/>
    </source>
</evidence>
<gene>
    <name evidence="2" type="ORF">HINF_LOCUS50210</name>
    <name evidence="3" type="ORF">HINF_LOCUS78977</name>
</gene>
<dbReference type="Gene3D" id="3.40.50.300">
    <property type="entry name" value="P-loop containing nucleotide triphosphate hydrolases"/>
    <property type="match status" value="1"/>
</dbReference>
<organism evidence="2">
    <name type="scientific">Hexamita inflata</name>
    <dbReference type="NCBI Taxonomy" id="28002"/>
    <lineage>
        <taxon>Eukaryota</taxon>
        <taxon>Metamonada</taxon>
        <taxon>Diplomonadida</taxon>
        <taxon>Hexamitidae</taxon>
        <taxon>Hexamitinae</taxon>
        <taxon>Hexamita</taxon>
    </lineage>
</organism>
<keyword evidence="4" id="KW-1185">Reference proteome</keyword>
<reference evidence="2" key="1">
    <citation type="submission" date="2023-06" db="EMBL/GenBank/DDBJ databases">
        <authorList>
            <person name="Kurt Z."/>
        </authorList>
    </citation>
    <scope>NUCLEOTIDE SEQUENCE</scope>
</reference>
<evidence type="ECO:0000313" key="2">
    <source>
        <dbReference type="EMBL" id="CAI9962565.1"/>
    </source>
</evidence>
<reference evidence="3 4" key="2">
    <citation type="submission" date="2024-07" db="EMBL/GenBank/DDBJ databases">
        <authorList>
            <person name="Akdeniz Z."/>
        </authorList>
    </citation>
    <scope>NUCLEOTIDE SEQUENCE [LARGE SCALE GENOMIC DNA]</scope>
</reference>
<sequence>MSTISKNQLEKMKRQILNSTKFNQLQKQALQNAVTEKVSLISGLAGTGKTYALCSIAKLYNHNNNKVLMCAPNQASMNAICDHLDNQNIQHVRVYAKSLNDQLFTQDSSKISNNYRTNELHHIGVDRLIAKMELNDNIDFSESEIAMLKIIVNYGHEIDAQKIIQLFGQSICGPEMKL</sequence>
<accession>A0AA86QQ70</accession>
<dbReference type="EMBL" id="CATOUU010000956">
    <property type="protein sequence ID" value="CAI9962565.1"/>
    <property type="molecule type" value="Genomic_DNA"/>
</dbReference>
<name>A0AA86QQ70_9EUKA</name>
<dbReference type="InterPro" id="IPR041677">
    <property type="entry name" value="DNA2/NAM7_AAA_11"/>
</dbReference>
<dbReference type="GO" id="GO:0004386">
    <property type="term" value="F:helicase activity"/>
    <property type="evidence" value="ECO:0007669"/>
    <property type="project" value="InterPro"/>
</dbReference>